<dbReference type="Gene3D" id="3.20.20.220">
    <property type="match status" value="1"/>
</dbReference>
<name>A0A4V2E2K1_9CYAN</name>
<organism evidence="2 3">
    <name type="scientific">Leptolyngbya iicbica LK</name>
    <dbReference type="NCBI Taxonomy" id="2294035"/>
    <lineage>
        <taxon>Bacteria</taxon>
        <taxon>Bacillati</taxon>
        <taxon>Cyanobacteriota</taxon>
        <taxon>Cyanophyceae</taxon>
        <taxon>Leptolyngbyales</taxon>
        <taxon>Leptolyngbyaceae</taxon>
        <taxon>Leptolyngbya group</taxon>
        <taxon>Leptolyngbya</taxon>
        <taxon>Leptolyngbya iicbica</taxon>
    </lineage>
</organism>
<dbReference type="InterPro" id="IPR029041">
    <property type="entry name" value="FAD-linked_oxidoreductase-like"/>
</dbReference>
<comment type="caution">
    <text evidence="2">The sequence shown here is derived from an EMBL/GenBank/DDBJ whole genome shotgun (WGS) entry which is preliminary data.</text>
</comment>
<sequence>MQFSMEVTPKVDVSALPQQVREVSITYLPGVDCREVVAQAVRLRQLGYEPIAHVPARSMRDRPHLTHYLTALKTEADIRQVLLIGGSPDRPLGPFTSTLDLLETGLFGGLRVGVAGHPEGMPVLNERECDRLLALKNQYARDTGTEMFVMTQWSLDMPTIHRWLDRIEAFNTLPIYLGIPGPTTPATLLKFAQLCGVKTSLLGLRNQSGRLGKLLTVQPPDYLVDGLAGRIDHFHIYTFGGVKRTRDWLTARPSDIAIPA</sequence>
<keyword evidence="1" id="KW-0560">Oxidoreductase</keyword>
<dbReference type="RefSeq" id="WP_052288571.1">
    <property type="nucleotide sequence ID" value="NZ_QVFV01000002.1"/>
</dbReference>
<dbReference type="OrthoDB" id="9812555at2"/>
<dbReference type="GO" id="GO:0016491">
    <property type="term" value="F:oxidoreductase activity"/>
    <property type="evidence" value="ECO:0007669"/>
    <property type="project" value="UniProtKB-KW"/>
</dbReference>
<dbReference type="EMBL" id="QVFV01000002">
    <property type="protein sequence ID" value="RZM78836.1"/>
    <property type="molecule type" value="Genomic_DNA"/>
</dbReference>
<evidence type="ECO:0000256" key="1">
    <source>
        <dbReference type="ARBA" id="ARBA00023002"/>
    </source>
</evidence>
<reference evidence="2 3" key="1">
    <citation type="submission" date="2018-11" db="EMBL/GenBank/DDBJ databases">
        <title>Whole genome sequencing of an environmental sample.</title>
        <authorList>
            <person name="Sarangi A.N."/>
            <person name="Singh D."/>
            <person name="Tripathy S."/>
        </authorList>
    </citation>
    <scope>NUCLEOTIDE SEQUENCE [LARGE SCALE GENOMIC DNA]</scope>
    <source>
        <strain evidence="2 3">Lakshadweep</strain>
    </source>
</reference>
<keyword evidence="3" id="KW-1185">Reference proteome</keyword>
<evidence type="ECO:0000313" key="2">
    <source>
        <dbReference type="EMBL" id="RZM78836.1"/>
    </source>
</evidence>
<accession>A0A4V2E2K1</accession>
<evidence type="ECO:0000313" key="3">
    <source>
        <dbReference type="Proteomes" id="UP000292459"/>
    </source>
</evidence>
<dbReference type="AlphaFoldDB" id="A0A4V2E2K1"/>
<dbReference type="Proteomes" id="UP000292459">
    <property type="component" value="Unassembled WGS sequence"/>
</dbReference>
<gene>
    <name evidence="2" type="ORF">DYY88_08575</name>
</gene>
<protein>
    <submittedName>
        <fullName evidence="2">Methylenetetrahydrofolate reductase</fullName>
    </submittedName>
</protein>
<dbReference type="SUPFAM" id="SSF51730">
    <property type="entry name" value="FAD-linked oxidoreductase"/>
    <property type="match status" value="1"/>
</dbReference>
<proteinExistence type="predicted"/>